<sequence>MTLKGGGQQQNPPDQSLDLFLIIGLIAVVTIVSWYYYSEKIVQAIFAIRLIEAKAVLAFLNVIERFSELVHEDVIAIAYLKSSINYMENVSPGSVTYKDLYQVSARFGAALSLPAIIIGSLGVVYCLFFHRFSRFNQVYSMTSLARQEVKNWPQISCVLGKGLIKQDVRKGEWRMSDQPLSFAKKHGLLRQELVKGQTVARLEKEKAAIVFCAQMGPLWSGLEGLPPYVLALFAIFCAKAENDSEGARSLLRSIAASAASGSLDFGGTRLLLFKHVRSKRVGKAVSPHAYLYTVMASMITLARRDGVLSVSEFLWLKPLDRKLWYVLSNVGRQTTFVEVAGPMGHWMVECRLRRPLKVPVVEQAVEALDEALANILINLDEE</sequence>
<evidence type="ECO:0000259" key="2">
    <source>
        <dbReference type="Pfam" id="PF23127"/>
    </source>
</evidence>
<name>A0ABT1L5J8_9GAMM</name>
<gene>
    <name evidence="3" type="primary">icmP</name>
    <name evidence="3" type="ORF">MKS91_03580</name>
</gene>
<dbReference type="NCBIfam" id="NF033890">
    <property type="entry name" value="DotM_IcmP_IVB"/>
    <property type="match status" value="1"/>
</dbReference>
<dbReference type="InterPro" id="IPR056464">
    <property type="entry name" value="DotM_C"/>
</dbReference>
<keyword evidence="1" id="KW-0812">Transmembrane</keyword>
<dbReference type="Proteomes" id="UP001320768">
    <property type="component" value="Unassembled WGS sequence"/>
</dbReference>
<evidence type="ECO:0000313" key="4">
    <source>
        <dbReference type="Proteomes" id="UP001320768"/>
    </source>
</evidence>
<organism evidence="3 4">
    <name type="scientific">Candidatus Synchoanobacter obligatus</name>
    <dbReference type="NCBI Taxonomy" id="2919597"/>
    <lineage>
        <taxon>Bacteria</taxon>
        <taxon>Pseudomonadati</taxon>
        <taxon>Pseudomonadota</taxon>
        <taxon>Gammaproteobacteria</taxon>
        <taxon>Candidatus Comchoanobacterales</taxon>
        <taxon>Candidatus Comchoanobacteraceae</taxon>
        <taxon>Candidatus Synchoanobacter</taxon>
    </lineage>
</organism>
<evidence type="ECO:0000256" key="1">
    <source>
        <dbReference type="SAM" id="Phobius"/>
    </source>
</evidence>
<dbReference type="EMBL" id="JAKUDN010000002">
    <property type="protein sequence ID" value="MCP8352369.1"/>
    <property type="molecule type" value="Genomic_DNA"/>
</dbReference>
<protein>
    <submittedName>
        <fullName evidence="3">Type IVB secretion system coupling complex protein DotM/IcmP</fullName>
    </submittedName>
</protein>
<proteinExistence type="predicted"/>
<keyword evidence="1" id="KW-0472">Membrane</keyword>
<feature type="domain" description="DotM C-terminal cytoplasmic" evidence="2">
    <location>
        <begin position="206"/>
        <end position="369"/>
    </location>
</feature>
<feature type="transmembrane region" description="Helical" evidence="1">
    <location>
        <begin position="19"/>
        <end position="37"/>
    </location>
</feature>
<dbReference type="Pfam" id="PF23127">
    <property type="entry name" value="DotM_C"/>
    <property type="match status" value="1"/>
</dbReference>
<keyword evidence="4" id="KW-1185">Reference proteome</keyword>
<keyword evidence="1" id="KW-1133">Transmembrane helix</keyword>
<accession>A0ABT1L5J8</accession>
<evidence type="ECO:0000313" key="3">
    <source>
        <dbReference type="EMBL" id="MCP8352369.1"/>
    </source>
</evidence>
<dbReference type="RefSeq" id="WP_258569474.1">
    <property type="nucleotide sequence ID" value="NZ_JAKUDN010000002.1"/>
</dbReference>
<comment type="caution">
    <text evidence="3">The sequence shown here is derived from an EMBL/GenBank/DDBJ whole genome shotgun (WGS) entry which is preliminary data.</text>
</comment>
<feature type="transmembrane region" description="Helical" evidence="1">
    <location>
        <begin position="107"/>
        <end position="128"/>
    </location>
</feature>
<dbReference type="InterPro" id="IPR049921">
    <property type="entry name" value="DotM-like"/>
</dbReference>
<reference evidence="3 4" key="1">
    <citation type="journal article" date="2022" name="Nat. Microbiol.">
        <title>The microbiome of a bacterivorous marine choanoflagellate contains a resource-demanding obligate bacterial associate.</title>
        <authorList>
            <person name="Needham D.M."/>
            <person name="Poirier C."/>
            <person name="Bachy C."/>
            <person name="George E.E."/>
            <person name="Wilken S."/>
            <person name="Yung C.C.M."/>
            <person name="Limardo A.J."/>
            <person name="Morando M."/>
            <person name="Sudek L."/>
            <person name="Malmstrom R.R."/>
            <person name="Keeling P.J."/>
            <person name="Santoro A.E."/>
            <person name="Worden A.Z."/>
        </authorList>
    </citation>
    <scope>NUCLEOTIDE SEQUENCE [LARGE SCALE GENOMIC DNA]</scope>
    <source>
        <strain evidence="3 4">Comchoano-2</strain>
    </source>
</reference>